<dbReference type="GO" id="GO:0015074">
    <property type="term" value="P:DNA integration"/>
    <property type="evidence" value="ECO:0007669"/>
    <property type="project" value="InterPro"/>
</dbReference>
<evidence type="ECO:0000256" key="2">
    <source>
        <dbReference type="ARBA" id="ARBA00023172"/>
    </source>
</evidence>
<protein>
    <submittedName>
        <fullName evidence="5">Integrase</fullName>
    </submittedName>
</protein>
<dbReference type="PANTHER" id="PTHR30349">
    <property type="entry name" value="PHAGE INTEGRASE-RELATED"/>
    <property type="match status" value="1"/>
</dbReference>
<dbReference type="Pfam" id="PF13102">
    <property type="entry name" value="Phage_int_SAM_5"/>
    <property type="match status" value="1"/>
</dbReference>
<name>A0A1V3U3J7_ELIME</name>
<dbReference type="OrthoDB" id="1493636at2"/>
<evidence type="ECO:0000313" key="6">
    <source>
        <dbReference type="Proteomes" id="UP000188947"/>
    </source>
</evidence>
<reference evidence="5 6" key="1">
    <citation type="submission" date="2016-11" db="EMBL/GenBank/DDBJ databases">
        <title>Genome sequence and comparative genomic analysis of clinical strain Elizabethkingia meningoseptica 61421 PRCM.</title>
        <authorList>
            <person name="Wang M."/>
            <person name="Hu S."/>
            <person name="Cao L."/>
            <person name="Jiang T."/>
            <person name="Zhou Y."/>
            <person name="Ming D."/>
        </authorList>
    </citation>
    <scope>NUCLEOTIDE SEQUENCE [LARGE SCALE GENOMIC DNA]</scope>
    <source>
        <strain evidence="5 6">61421 PRCM</strain>
    </source>
</reference>
<organism evidence="5 6">
    <name type="scientific">Elizabethkingia meningoseptica</name>
    <name type="common">Chryseobacterium meningosepticum</name>
    <dbReference type="NCBI Taxonomy" id="238"/>
    <lineage>
        <taxon>Bacteria</taxon>
        <taxon>Pseudomonadati</taxon>
        <taxon>Bacteroidota</taxon>
        <taxon>Flavobacteriia</taxon>
        <taxon>Flavobacteriales</taxon>
        <taxon>Weeksellaceae</taxon>
        <taxon>Elizabethkingia</taxon>
    </lineage>
</organism>
<keyword evidence="1" id="KW-0238">DNA-binding</keyword>
<feature type="domain" description="Phage integrase SAM-like" evidence="4">
    <location>
        <begin position="107"/>
        <end position="189"/>
    </location>
</feature>
<evidence type="ECO:0000259" key="4">
    <source>
        <dbReference type="Pfam" id="PF13102"/>
    </source>
</evidence>
<dbReference type="STRING" id="238.BBD35_10200"/>
<dbReference type="GO" id="GO:0006310">
    <property type="term" value="P:DNA recombination"/>
    <property type="evidence" value="ECO:0007669"/>
    <property type="project" value="UniProtKB-KW"/>
</dbReference>
<dbReference type="AlphaFoldDB" id="A0A1V3U3J7"/>
<keyword evidence="3" id="KW-0175">Coiled coil</keyword>
<dbReference type="InterPro" id="IPR013762">
    <property type="entry name" value="Integrase-like_cat_sf"/>
</dbReference>
<dbReference type="Gene3D" id="1.10.150.130">
    <property type="match status" value="1"/>
</dbReference>
<accession>A0A1V3U3J7</accession>
<dbReference type="InterPro" id="IPR010998">
    <property type="entry name" value="Integrase_recombinase_N"/>
</dbReference>
<keyword evidence="2" id="KW-0233">DNA recombination</keyword>
<dbReference type="InterPro" id="IPR050090">
    <property type="entry name" value="Tyrosine_recombinase_XerCD"/>
</dbReference>
<evidence type="ECO:0000256" key="3">
    <source>
        <dbReference type="SAM" id="Coils"/>
    </source>
</evidence>
<dbReference type="RefSeq" id="WP_069213850.1">
    <property type="nucleotide sequence ID" value="NZ_CP016378.1"/>
</dbReference>
<comment type="caution">
    <text evidence="5">The sequence shown here is derived from an EMBL/GenBank/DDBJ whole genome shotgun (WGS) entry which is preliminary data.</text>
</comment>
<evidence type="ECO:0000313" key="5">
    <source>
        <dbReference type="EMBL" id="OOH97504.1"/>
    </source>
</evidence>
<feature type="coiled-coil region" evidence="3">
    <location>
        <begin position="48"/>
        <end position="82"/>
    </location>
</feature>
<dbReference type="SUPFAM" id="SSF56349">
    <property type="entry name" value="DNA breaking-rejoining enzymes"/>
    <property type="match status" value="1"/>
</dbReference>
<keyword evidence="6" id="KW-1185">Reference proteome</keyword>
<dbReference type="PANTHER" id="PTHR30349:SF64">
    <property type="entry name" value="PROPHAGE INTEGRASE INTD-RELATED"/>
    <property type="match status" value="1"/>
</dbReference>
<dbReference type="InterPro" id="IPR025269">
    <property type="entry name" value="SAM-like_dom"/>
</dbReference>
<evidence type="ECO:0000256" key="1">
    <source>
        <dbReference type="ARBA" id="ARBA00023125"/>
    </source>
</evidence>
<dbReference type="EMBL" id="MPOG01000004">
    <property type="protein sequence ID" value="OOH97504.1"/>
    <property type="molecule type" value="Genomic_DNA"/>
</dbReference>
<proteinExistence type="predicted"/>
<dbReference type="GO" id="GO:0003677">
    <property type="term" value="F:DNA binding"/>
    <property type="evidence" value="ECO:0007669"/>
    <property type="project" value="UniProtKB-KW"/>
</dbReference>
<dbReference type="Proteomes" id="UP000188947">
    <property type="component" value="Unassembled WGS sequence"/>
</dbReference>
<dbReference type="Gene3D" id="1.10.443.10">
    <property type="entry name" value="Intergrase catalytic core"/>
    <property type="match status" value="1"/>
</dbReference>
<gene>
    <name evidence="5" type="ORF">BMF97_04105</name>
</gene>
<sequence>MTIKFTISGKTGLKYINVNLKTDSLNLKFFTTFRIYYEEWDIEKNRPKNIYLKKFKRLNNKLDYLKKEIALYVNQRQKQNKEINTKSLSRIIRKIALENNYIEPENSLLSIIKNYINEREDFISYSTYKRYKVFHNLIQRYEGYIMKSLFLEDINMDFVKKFMIFGKEENYSENTIYRTIHFIKTILNFIERKGITTSVRQLDIKREKQHKEIVSLSEKEIYKISVTDLPDDLKSARDWLVISCYTGQRFSDFMNFSTEKLLYINEKLCIRFIQRKTKKEIILPLHPIVIDIINRNDNKFPIPIDIATYNAQIKLIAKIAEINHTLSARIRLEHRAKSFMIEKWQTMTSHIGRRSFATNFYGKIPTPLLLHATGHSSEQMFLEYINKADNEHIVSLSNYFHRTYQSFY</sequence>
<dbReference type="InterPro" id="IPR011010">
    <property type="entry name" value="DNA_brk_join_enz"/>
</dbReference>